<sequence>MSFETGGRADKLGNRYEGRWVAKQLLRLLTEEIVSITIEAIGDDEYGVDLWIVQKDGARQAQQCKSRNKSKEAWSISDFKTRDILNKFRYQLDRSSQIEFKFVSGVPFSNLADICDSARNSNQDPENFYMHQIVGASRENIFRQFCEGMGLHHTVSDDRNKAFDYLRRLLVDCYSDDETAWIDLKAQAGFLITGAPETIISTLLSYAENSDSLGKPIYADELWAYLKEQEMFPRKLAYDQRIMPCIERLQEEFKNSIQPGLVAGVLIPREEATECVQLLQNEKGLIILHGPAGLGKSGVLFEVVNKLHTNGTPYLPLRLDRRIPEKNAAQYGIDVGLPDSPVNCLIAVAGSRPCVLILDQLDAIRWTSVHSANSLDVCREIINQVLAFRREGKKISVVVACRTFDLKHDPEIKQWVENKSVYEKWEQIEVRPLSPIAVQQIAGEQYTTLTGRQTSILASPQNLAMWVHLQQEGRLVAFKSNIELMKMFWDSKRTALAGVANIDDINGVIDTLTLWMETNGKISAPVLILSRYSPHTLYAIKSHGIIQEQNRIISFCHQSYLDYLIAEKLILEIFAGGSILQWLGAEEKQTLFRREQFRQALSWLADEAPEYFSDVVQAVLSSRDIRFHMKHLVLEVIGQFDDIVENSQLVEYMLELYKDGYWHKHILTTTFSGSKAWVLLLIEKNEIAAALCSAEIDKSQEALNLLSSVLYKIPDQVVSILVPWSDVNEDWSKRVLDTIGWEVDKDSDAIFEMRLKLAQKGILADFIGWKELCEKYAIRAFRLFSIVLSLLSNSSDTRDSSHQRSRIEQFYDHEIEALRGAAKICPVEAWDLLMPIVQCLTSQLPEAEYDPSVLRWQKDSLNGEQRNLERVAVDSLIIAGQVIAKNTPLLLLERTQSIEESTPSILQNILIEIYSCLPSQYANDGIGWLVKDLKRFRLGNGYNEPEWMSAFRLIEALSAYCSQELFEQLENKLVHYHDPDELFLAKYHLDIWQKYGGWFDYWGRTQYFLLPALCKERCKKSTLELVKVLKRKFKDYSTERFLRSGKIKGGWVGSSLNKDLGRIRDISWLKIVKNKTIPIEGMVNWKQYFDDHIIETSVSQFARSLQYIAEAYPERFGQLALRFPIDTDYRYIAAIISSLALTKPNDRVLREEKIEWESASISTITQVLQRFKHYIYNEIALEFCRLVEARAEEIWPDFVLDAVAYLATHDLESDRGYKKRDTAHDLLTATLNCVRGVACNAIADLLWKHSDLFSRFRSTIQLNINEKDPVVLIATTGILNPILNIDKPQAVAWFTTAALRDTRVSASHYGSHFIGYTIKEFPDDLMPVIQKMINDHNQESATLGAHMVSSFNLFYGFFAEEVNHCMAGSASQRAGIAKTATANIEEPKYAETCRGYIAVLMNDPDKEVRSIVNRMFKVEILDISENVIFMESYVNSEAFADGAYGLFRCLEHYKESLIPFSNIILNACRAIVANYSSASEESLPRVGRSIHGLSPLLLRLYEQAQERNPEIANLCLNVWDVLYENRIGDIRDMTNRIGR</sequence>
<dbReference type="OrthoDB" id="7051144at2"/>
<dbReference type="Pfam" id="PF00004">
    <property type="entry name" value="AAA"/>
    <property type="match status" value="1"/>
</dbReference>
<dbReference type="InterPro" id="IPR003959">
    <property type="entry name" value="ATPase_AAA_core"/>
</dbReference>
<dbReference type="InterPro" id="IPR027417">
    <property type="entry name" value="P-loop_NTPase"/>
</dbReference>
<reference evidence="2 3" key="1">
    <citation type="submission" date="2019-03" db="EMBL/GenBank/DDBJ databases">
        <title>Genomic Encyclopedia of Type Strains, Phase IV (KMG-IV): sequencing the most valuable type-strain genomes for metagenomic binning, comparative biology and taxonomic classification.</title>
        <authorList>
            <person name="Goeker M."/>
        </authorList>
    </citation>
    <scope>NUCLEOTIDE SEQUENCE [LARGE SCALE GENOMIC DNA]</scope>
    <source>
        <strain evidence="2 3">DSM 15969</strain>
    </source>
</reference>
<keyword evidence="3" id="KW-1185">Reference proteome</keyword>
<comment type="caution">
    <text evidence="2">The sequence shown here is derived from an EMBL/GenBank/DDBJ whole genome shotgun (WGS) entry which is preliminary data.</text>
</comment>
<dbReference type="GO" id="GO:0016887">
    <property type="term" value="F:ATP hydrolysis activity"/>
    <property type="evidence" value="ECO:0007669"/>
    <property type="project" value="InterPro"/>
</dbReference>
<protein>
    <recommendedName>
        <fullName evidence="1">ATPase AAA-type core domain-containing protein</fullName>
    </recommendedName>
</protein>
<evidence type="ECO:0000313" key="3">
    <source>
        <dbReference type="Proteomes" id="UP000295063"/>
    </source>
</evidence>
<organism evidence="2 3">
    <name type="scientific">Anaerospora hongkongensis</name>
    <dbReference type="NCBI Taxonomy" id="244830"/>
    <lineage>
        <taxon>Bacteria</taxon>
        <taxon>Bacillati</taxon>
        <taxon>Bacillota</taxon>
        <taxon>Negativicutes</taxon>
        <taxon>Selenomonadales</taxon>
        <taxon>Sporomusaceae</taxon>
        <taxon>Anaerospora</taxon>
    </lineage>
</organism>
<dbReference type="SUPFAM" id="SSF48371">
    <property type="entry name" value="ARM repeat"/>
    <property type="match status" value="1"/>
</dbReference>
<evidence type="ECO:0000313" key="2">
    <source>
        <dbReference type="EMBL" id="TCL38875.1"/>
    </source>
</evidence>
<dbReference type="SUPFAM" id="SSF52540">
    <property type="entry name" value="P-loop containing nucleoside triphosphate hydrolases"/>
    <property type="match status" value="1"/>
</dbReference>
<gene>
    <name evidence="2" type="ORF">EV210_103359</name>
</gene>
<proteinExistence type="predicted"/>
<dbReference type="Proteomes" id="UP000295063">
    <property type="component" value="Unassembled WGS sequence"/>
</dbReference>
<evidence type="ECO:0000259" key="1">
    <source>
        <dbReference type="Pfam" id="PF00004"/>
    </source>
</evidence>
<dbReference type="EMBL" id="SLUI01000003">
    <property type="protein sequence ID" value="TCL38875.1"/>
    <property type="molecule type" value="Genomic_DNA"/>
</dbReference>
<dbReference type="InterPro" id="IPR016024">
    <property type="entry name" value="ARM-type_fold"/>
</dbReference>
<accession>A0A4R1Q0A5</accession>
<dbReference type="GO" id="GO:0005524">
    <property type="term" value="F:ATP binding"/>
    <property type="evidence" value="ECO:0007669"/>
    <property type="project" value="InterPro"/>
</dbReference>
<feature type="domain" description="ATPase AAA-type core" evidence="1">
    <location>
        <begin position="286"/>
        <end position="405"/>
    </location>
</feature>
<name>A0A4R1Q0A5_9FIRM</name>
<dbReference type="RefSeq" id="WP_132077305.1">
    <property type="nucleotide sequence ID" value="NZ_SLUI01000003.1"/>
</dbReference>